<dbReference type="OrthoDB" id="7249991at2"/>
<name>A0A1U9KH18_ACEAC</name>
<evidence type="ECO:0000313" key="2">
    <source>
        <dbReference type="Proteomes" id="UP000188937"/>
    </source>
</evidence>
<proteinExistence type="predicted"/>
<dbReference type="Gene3D" id="1.20.910.10">
    <property type="entry name" value="Heme oxygenase-like"/>
    <property type="match status" value="1"/>
</dbReference>
<organism evidence="1 2">
    <name type="scientific">Acetobacter aceti</name>
    <dbReference type="NCBI Taxonomy" id="435"/>
    <lineage>
        <taxon>Bacteria</taxon>
        <taxon>Pseudomonadati</taxon>
        <taxon>Pseudomonadota</taxon>
        <taxon>Alphaproteobacteria</taxon>
        <taxon>Acetobacterales</taxon>
        <taxon>Acetobacteraceae</taxon>
        <taxon>Acetobacter</taxon>
        <taxon>Acetobacter subgen. Acetobacter</taxon>
    </lineage>
</organism>
<dbReference type="InterPro" id="IPR016084">
    <property type="entry name" value="Haem_Oase-like_multi-hlx"/>
</dbReference>
<protein>
    <recommendedName>
        <fullName evidence="3">Thiaminase-2/PQQC domain-containing protein</fullName>
    </recommendedName>
</protein>
<evidence type="ECO:0000313" key="1">
    <source>
        <dbReference type="EMBL" id="AQS85102.1"/>
    </source>
</evidence>
<dbReference type="SUPFAM" id="SSF48613">
    <property type="entry name" value="Heme oxygenase-like"/>
    <property type="match status" value="1"/>
</dbReference>
<dbReference type="Proteomes" id="UP000188937">
    <property type="component" value="Chromosome"/>
</dbReference>
<dbReference type="EMBL" id="CP014692">
    <property type="protein sequence ID" value="AQS85102.1"/>
    <property type="molecule type" value="Genomic_DNA"/>
</dbReference>
<reference evidence="1 2" key="1">
    <citation type="submission" date="2016-03" db="EMBL/GenBank/DDBJ databases">
        <title>Acetic acid bacteria sequencing.</title>
        <authorList>
            <person name="Brandt J."/>
            <person name="Jakob F."/>
            <person name="Vogel R.F."/>
        </authorList>
    </citation>
    <scope>NUCLEOTIDE SEQUENCE [LARGE SCALE GENOMIC DNA]</scope>
    <source>
        <strain evidence="1 2">TMW2.1153</strain>
    </source>
</reference>
<dbReference type="KEGG" id="aace:A0U92_10285"/>
<keyword evidence="2" id="KW-1185">Reference proteome</keyword>
<sequence length="244" mass="27449">MYALLFAEPVLDRDVVRVGTREGIFSSPLIRACAHGDREAIRALLIGFWPFVQAFERAIDQRVGHLPLRPLVERFGQSRVKTFFSEARDAVREMKEEEGSHALLWVAGAKELGIDLNTDHYPQLSSIENLIQASTSEDPVEFFSWLAGVEYLAEELSAYLCHAPAFTRAFPSGRWIWGEAHNAHDHHGPSHLEIDEDLARAYHPSNDPEIVGATMTANIRRCIQLFDRAATQIQDTLAQSEKVS</sequence>
<dbReference type="STRING" id="435.A0U92_10285"/>
<dbReference type="AlphaFoldDB" id="A0A1U9KH18"/>
<evidence type="ECO:0008006" key="3">
    <source>
        <dbReference type="Google" id="ProtNLM"/>
    </source>
</evidence>
<gene>
    <name evidence="1" type="ORF">A0U92_10285</name>
</gene>
<accession>A0A1U9KH18</accession>